<evidence type="ECO:0000313" key="3">
    <source>
        <dbReference type="Proteomes" id="UP000005408"/>
    </source>
</evidence>
<feature type="region of interest" description="Disordered" evidence="1">
    <location>
        <begin position="114"/>
        <end position="134"/>
    </location>
</feature>
<reference evidence="2" key="1">
    <citation type="submission" date="2022-08" db="UniProtKB">
        <authorList>
            <consortium name="EnsemblMetazoa"/>
        </authorList>
    </citation>
    <scope>IDENTIFICATION</scope>
    <source>
        <strain evidence="2">05x7-T-G4-1.051#20</strain>
    </source>
</reference>
<dbReference type="Proteomes" id="UP000005408">
    <property type="component" value="Unassembled WGS sequence"/>
</dbReference>
<protein>
    <submittedName>
        <fullName evidence="2">Uncharacterized protein</fullName>
    </submittedName>
</protein>
<dbReference type="AlphaFoldDB" id="A0A8W8HZH2"/>
<accession>A0A8W8HZH2</accession>
<sequence length="151" mass="17453">MRIKQTMALIAENLVEDYMVGDKKISVIEYGNDILVEIEAEDDLEKCISLDKTKWKYLCDNIEHIKVAVKQHLIRGREGVYRLHLGKDIFKLMILSIIQTEPAIEQAPEIVDVKEEEEEEEEDNNEATSHARGCNCFKDRQGNCSITYYSD</sequence>
<proteinExistence type="predicted"/>
<evidence type="ECO:0000256" key="1">
    <source>
        <dbReference type="SAM" id="MobiDB-lite"/>
    </source>
</evidence>
<dbReference type="EnsemblMetazoa" id="G11669.1">
    <property type="protein sequence ID" value="G11669.1:cds"/>
    <property type="gene ID" value="G11669"/>
</dbReference>
<keyword evidence="3" id="KW-1185">Reference proteome</keyword>
<evidence type="ECO:0000313" key="2">
    <source>
        <dbReference type="EnsemblMetazoa" id="G11669.1:cds"/>
    </source>
</evidence>
<organism evidence="2 3">
    <name type="scientific">Magallana gigas</name>
    <name type="common">Pacific oyster</name>
    <name type="synonym">Crassostrea gigas</name>
    <dbReference type="NCBI Taxonomy" id="29159"/>
    <lineage>
        <taxon>Eukaryota</taxon>
        <taxon>Metazoa</taxon>
        <taxon>Spiralia</taxon>
        <taxon>Lophotrochozoa</taxon>
        <taxon>Mollusca</taxon>
        <taxon>Bivalvia</taxon>
        <taxon>Autobranchia</taxon>
        <taxon>Pteriomorphia</taxon>
        <taxon>Ostreida</taxon>
        <taxon>Ostreoidea</taxon>
        <taxon>Ostreidae</taxon>
        <taxon>Magallana</taxon>
    </lineage>
</organism>
<name>A0A8W8HZH2_MAGGI</name>
<feature type="compositionally biased region" description="Acidic residues" evidence="1">
    <location>
        <begin position="114"/>
        <end position="125"/>
    </location>
</feature>